<proteinExistence type="predicted"/>
<evidence type="ECO:0000256" key="3">
    <source>
        <dbReference type="PROSITE-ProRule" id="PRU00023"/>
    </source>
</evidence>
<dbReference type="EMBL" id="MU865524">
    <property type="protein sequence ID" value="KAK4221678.1"/>
    <property type="molecule type" value="Genomic_DNA"/>
</dbReference>
<keyword evidence="2 3" id="KW-0040">ANK repeat</keyword>
<sequence>MSSRAEFRQEKEDWEKERIGAFKFLLRSTYYRRTVIDRSRQGRHEDLEYLIDEGAFDVNATDHLGRTALMYAAEHTDIDTVKLLIERGADVNMLDAHGWSAMHHLQVPWDPQEDMDGWAITHVKDRLEEVIQFLLEQGAIIGSMDHLLRNEGPSIGMDDDDNYSYCWFSQRHTYPDKEQDDDEDDAMDEEEKRHWSERWKRRFEMFLVYVAKHVLGIASWPRVTEAHIGLSPLHVGSGEIMKGCALAAGPTGMPDTRQHLYTLQRYSASSRMRNTNTTGTRRVDLHVRRGFFRDVNAVTSTGLTPLSIIAHQCISDQVLLKGEHKVKHLQDMRVVICWLLEKGADPSIRFTKDELPVEPGPGEMVDFLHAFNDEKPVSSWAVNYITKRKRLFKPRADEKTCVLSTLLKALIEFIPNPMGGWCG</sequence>
<reference evidence="4" key="1">
    <citation type="journal article" date="2023" name="Mol. Phylogenet. Evol.">
        <title>Genome-scale phylogeny and comparative genomics of the fungal order Sordariales.</title>
        <authorList>
            <person name="Hensen N."/>
            <person name="Bonometti L."/>
            <person name="Westerberg I."/>
            <person name="Brannstrom I.O."/>
            <person name="Guillou S."/>
            <person name="Cros-Aarteil S."/>
            <person name="Calhoun S."/>
            <person name="Haridas S."/>
            <person name="Kuo A."/>
            <person name="Mondo S."/>
            <person name="Pangilinan J."/>
            <person name="Riley R."/>
            <person name="LaButti K."/>
            <person name="Andreopoulos B."/>
            <person name="Lipzen A."/>
            <person name="Chen C."/>
            <person name="Yan M."/>
            <person name="Daum C."/>
            <person name="Ng V."/>
            <person name="Clum A."/>
            <person name="Steindorff A."/>
            <person name="Ohm R.A."/>
            <person name="Martin F."/>
            <person name="Silar P."/>
            <person name="Natvig D.O."/>
            <person name="Lalanne C."/>
            <person name="Gautier V."/>
            <person name="Ament-Velasquez S.L."/>
            <person name="Kruys A."/>
            <person name="Hutchinson M.I."/>
            <person name="Powell A.J."/>
            <person name="Barry K."/>
            <person name="Miller A.N."/>
            <person name="Grigoriev I.V."/>
            <person name="Debuchy R."/>
            <person name="Gladieux P."/>
            <person name="Hiltunen Thoren M."/>
            <person name="Johannesson H."/>
        </authorList>
    </citation>
    <scope>NUCLEOTIDE SEQUENCE</scope>
    <source>
        <strain evidence="4">CBS 990.96</strain>
    </source>
</reference>
<gene>
    <name evidence="4" type="ORF">QBC38DRAFT_521417</name>
</gene>
<dbReference type="InterPro" id="IPR050745">
    <property type="entry name" value="Multifunctional_regulatory"/>
</dbReference>
<keyword evidence="5" id="KW-1185">Reference proteome</keyword>
<evidence type="ECO:0000313" key="5">
    <source>
        <dbReference type="Proteomes" id="UP001301958"/>
    </source>
</evidence>
<name>A0AAN7BF33_9PEZI</name>
<dbReference type="PROSITE" id="PS50297">
    <property type="entry name" value="ANK_REP_REGION"/>
    <property type="match status" value="1"/>
</dbReference>
<dbReference type="Proteomes" id="UP001301958">
    <property type="component" value="Unassembled WGS sequence"/>
</dbReference>
<dbReference type="SUPFAM" id="SSF48403">
    <property type="entry name" value="Ankyrin repeat"/>
    <property type="match status" value="1"/>
</dbReference>
<evidence type="ECO:0000256" key="1">
    <source>
        <dbReference type="ARBA" id="ARBA00022737"/>
    </source>
</evidence>
<dbReference type="InterPro" id="IPR002110">
    <property type="entry name" value="Ankyrin_rpt"/>
</dbReference>
<keyword evidence="1" id="KW-0677">Repeat</keyword>
<comment type="caution">
    <text evidence="4">The sequence shown here is derived from an EMBL/GenBank/DDBJ whole genome shotgun (WGS) entry which is preliminary data.</text>
</comment>
<dbReference type="SMART" id="SM00248">
    <property type="entry name" value="ANK"/>
    <property type="match status" value="1"/>
</dbReference>
<accession>A0AAN7BF33</accession>
<dbReference type="InterPro" id="IPR036770">
    <property type="entry name" value="Ankyrin_rpt-contain_sf"/>
</dbReference>
<dbReference type="PANTHER" id="PTHR24189">
    <property type="entry name" value="MYOTROPHIN"/>
    <property type="match status" value="1"/>
</dbReference>
<dbReference type="Pfam" id="PF12796">
    <property type="entry name" value="Ank_2"/>
    <property type="match status" value="1"/>
</dbReference>
<organism evidence="4 5">
    <name type="scientific">Podospora fimiseda</name>
    <dbReference type="NCBI Taxonomy" id="252190"/>
    <lineage>
        <taxon>Eukaryota</taxon>
        <taxon>Fungi</taxon>
        <taxon>Dikarya</taxon>
        <taxon>Ascomycota</taxon>
        <taxon>Pezizomycotina</taxon>
        <taxon>Sordariomycetes</taxon>
        <taxon>Sordariomycetidae</taxon>
        <taxon>Sordariales</taxon>
        <taxon>Podosporaceae</taxon>
        <taxon>Podospora</taxon>
    </lineage>
</organism>
<evidence type="ECO:0000313" key="4">
    <source>
        <dbReference type="EMBL" id="KAK4221678.1"/>
    </source>
</evidence>
<dbReference type="PANTHER" id="PTHR24189:SF50">
    <property type="entry name" value="ANKYRIN REPEAT AND SOCS BOX PROTEIN 2"/>
    <property type="match status" value="1"/>
</dbReference>
<protein>
    <submittedName>
        <fullName evidence="4">Ankyrin repeat-containing domain protein</fullName>
    </submittedName>
</protein>
<feature type="repeat" description="ANK" evidence="3">
    <location>
        <begin position="64"/>
        <end position="96"/>
    </location>
</feature>
<dbReference type="PROSITE" id="PS50088">
    <property type="entry name" value="ANK_REPEAT"/>
    <property type="match status" value="1"/>
</dbReference>
<evidence type="ECO:0000256" key="2">
    <source>
        <dbReference type="ARBA" id="ARBA00023043"/>
    </source>
</evidence>
<dbReference type="AlphaFoldDB" id="A0AAN7BF33"/>
<dbReference type="Gene3D" id="1.25.40.20">
    <property type="entry name" value="Ankyrin repeat-containing domain"/>
    <property type="match status" value="1"/>
</dbReference>
<reference evidence="4" key="2">
    <citation type="submission" date="2023-05" db="EMBL/GenBank/DDBJ databases">
        <authorList>
            <consortium name="Lawrence Berkeley National Laboratory"/>
            <person name="Steindorff A."/>
            <person name="Hensen N."/>
            <person name="Bonometti L."/>
            <person name="Westerberg I."/>
            <person name="Brannstrom I.O."/>
            <person name="Guillou S."/>
            <person name="Cros-Aarteil S."/>
            <person name="Calhoun S."/>
            <person name="Haridas S."/>
            <person name="Kuo A."/>
            <person name="Mondo S."/>
            <person name="Pangilinan J."/>
            <person name="Riley R."/>
            <person name="Labutti K."/>
            <person name="Andreopoulos B."/>
            <person name="Lipzen A."/>
            <person name="Chen C."/>
            <person name="Yanf M."/>
            <person name="Daum C."/>
            <person name="Ng V."/>
            <person name="Clum A."/>
            <person name="Ohm R."/>
            <person name="Martin F."/>
            <person name="Silar P."/>
            <person name="Natvig D."/>
            <person name="Lalanne C."/>
            <person name="Gautier V."/>
            <person name="Ament-Velasquez S.L."/>
            <person name="Kruys A."/>
            <person name="Hutchinson M.I."/>
            <person name="Powell A.J."/>
            <person name="Barry K."/>
            <person name="Miller A.N."/>
            <person name="Grigoriev I.V."/>
            <person name="Debuchy R."/>
            <person name="Gladieux P."/>
            <person name="Thoren M.H."/>
            <person name="Johannesson H."/>
        </authorList>
    </citation>
    <scope>NUCLEOTIDE SEQUENCE</scope>
    <source>
        <strain evidence="4">CBS 990.96</strain>
    </source>
</reference>